<dbReference type="RefSeq" id="WP_263267046.1">
    <property type="nucleotide sequence ID" value="NZ_CP081201.1"/>
</dbReference>
<proteinExistence type="predicted"/>
<evidence type="ECO:0000313" key="3">
    <source>
        <dbReference type="EMBL" id="UXZ93697.1"/>
    </source>
</evidence>
<sequence length="287" mass="31414">MFIKTIPLILALAALAAGPALAHDDGAAPAAPAPIARDPATGAALQLKPPRPDSIMYYISRVDGNGDLSYPTVNGSWINYWYGFQFELNGTLYYTGFVWETPDKYGAELENDFPAPDTKVTMAHATFVTSQPGSKSPWLLKGVEPYIGEFGGSERGNEVDTTREPQTWNTPSGDMLLALPTWYLVSGERMRTIEILLFHPQELSNTDDKWWTYLATLEAGFNNEANCGPDSAGAIPCGDTTGKLEFIAQKGSDLPLLRVTVPAAGNQPEIVTDYRYEATRKVYEPIK</sequence>
<gene>
    <name evidence="3" type="ORF">K3169_14955</name>
</gene>
<evidence type="ECO:0008006" key="5">
    <source>
        <dbReference type="Google" id="ProtNLM"/>
    </source>
</evidence>
<name>A0ABY6F743_9PSED</name>
<accession>A0ABY6F743</accession>
<keyword evidence="4" id="KW-1185">Reference proteome</keyword>
<evidence type="ECO:0000313" key="4">
    <source>
        <dbReference type="Proteomes" id="UP001063228"/>
    </source>
</evidence>
<dbReference type="EMBL" id="CP081201">
    <property type="protein sequence ID" value="UXZ93697.1"/>
    <property type="molecule type" value="Genomic_DNA"/>
</dbReference>
<dbReference type="Proteomes" id="UP001063228">
    <property type="component" value="Chromosome"/>
</dbReference>
<keyword evidence="2" id="KW-0732">Signal</keyword>
<feature type="region of interest" description="Disordered" evidence="1">
    <location>
        <begin position="151"/>
        <end position="170"/>
    </location>
</feature>
<feature type="chain" id="PRO_5045740097" description="Secreted protein" evidence="2">
    <location>
        <begin position="23"/>
        <end position="287"/>
    </location>
</feature>
<feature type="signal peptide" evidence="2">
    <location>
        <begin position="1"/>
        <end position="22"/>
    </location>
</feature>
<evidence type="ECO:0000256" key="1">
    <source>
        <dbReference type="SAM" id="MobiDB-lite"/>
    </source>
</evidence>
<protein>
    <recommendedName>
        <fullName evidence="5">Secreted protein</fullName>
    </recommendedName>
</protein>
<reference evidence="3" key="1">
    <citation type="submission" date="2021-08" db="EMBL/GenBank/DDBJ databases">
        <title>Complete genome sequence of Pseudomonas phytophila.</title>
        <authorList>
            <person name="Weir B.S."/>
            <person name="Templeton M.D."/>
            <person name="Arshed S."/>
            <person name="Andersen M.T."/>
            <person name="Jayaraman J."/>
        </authorList>
    </citation>
    <scope>NUCLEOTIDE SEQUENCE</scope>
    <source>
        <strain evidence="3">ICMP 23753</strain>
    </source>
</reference>
<evidence type="ECO:0000256" key="2">
    <source>
        <dbReference type="SAM" id="SignalP"/>
    </source>
</evidence>
<organism evidence="3 4">
    <name type="scientific">Pseudomonas phytophila</name>
    <dbReference type="NCBI Taxonomy" id="2867264"/>
    <lineage>
        <taxon>Bacteria</taxon>
        <taxon>Pseudomonadati</taxon>
        <taxon>Pseudomonadota</taxon>
        <taxon>Gammaproteobacteria</taxon>
        <taxon>Pseudomonadales</taxon>
        <taxon>Pseudomonadaceae</taxon>
        <taxon>Pseudomonas</taxon>
    </lineage>
</organism>